<dbReference type="Pfam" id="PF01979">
    <property type="entry name" value="Amidohydro_1"/>
    <property type="match status" value="1"/>
</dbReference>
<dbReference type="Gene3D" id="2.30.40.10">
    <property type="entry name" value="Urease, subunit C, domain 1"/>
    <property type="match status" value="1"/>
</dbReference>
<dbReference type="InterPro" id="IPR011059">
    <property type="entry name" value="Metal-dep_hydrolase_composite"/>
</dbReference>
<evidence type="ECO:0000256" key="2">
    <source>
        <dbReference type="ARBA" id="ARBA00022723"/>
    </source>
</evidence>
<dbReference type="SUPFAM" id="SSF51338">
    <property type="entry name" value="Composite domain of metallo-dependent hydrolases"/>
    <property type="match status" value="2"/>
</dbReference>
<name>A0ABQ4QR92_9HYPH</name>
<dbReference type="NCBIfam" id="NF006684">
    <property type="entry name" value="PRK09229.1-5"/>
    <property type="match status" value="1"/>
</dbReference>
<evidence type="ECO:0000256" key="3">
    <source>
        <dbReference type="ARBA" id="ARBA00022801"/>
    </source>
</evidence>
<dbReference type="NCBIfam" id="NF006683">
    <property type="entry name" value="PRK09229.1-4"/>
    <property type="match status" value="1"/>
</dbReference>
<keyword evidence="3" id="KW-0378">Hydrolase</keyword>
<evidence type="ECO:0000256" key="1">
    <source>
        <dbReference type="ARBA" id="ARBA00001947"/>
    </source>
</evidence>
<dbReference type="NCBIfam" id="NF006681">
    <property type="entry name" value="PRK09229.1-2"/>
    <property type="match status" value="1"/>
</dbReference>
<reference evidence="7" key="1">
    <citation type="journal article" date="2021" name="Front. Microbiol.">
        <title>Comprehensive Comparative Genomics and Phenotyping of Methylobacterium Species.</title>
        <authorList>
            <person name="Alessa O."/>
            <person name="Ogura Y."/>
            <person name="Fujitani Y."/>
            <person name="Takami H."/>
            <person name="Hayashi T."/>
            <person name="Sahin N."/>
            <person name="Tani A."/>
        </authorList>
    </citation>
    <scope>NUCLEOTIDE SEQUENCE</scope>
    <source>
        <strain evidence="7">KCTC 52305</strain>
    </source>
</reference>
<gene>
    <name evidence="7" type="primary">dadD</name>
    <name evidence="7" type="ORF">OPKNFCMD_0533</name>
</gene>
<dbReference type="InterPro" id="IPR006680">
    <property type="entry name" value="Amidohydro-rel"/>
</dbReference>
<dbReference type="InterPro" id="IPR032466">
    <property type="entry name" value="Metal_Hydrolase"/>
</dbReference>
<proteinExistence type="predicted"/>
<evidence type="ECO:0000259" key="5">
    <source>
        <dbReference type="Pfam" id="PF01979"/>
    </source>
</evidence>
<dbReference type="SUPFAM" id="SSF51556">
    <property type="entry name" value="Metallo-dependent hydrolases"/>
    <property type="match status" value="1"/>
</dbReference>
<dbReference type="Proteomes" id="UP001055167">
    <property type="component" value="Unassembled WGS sequence"/>
</dbReference>
<keyword evidence="8" id="KW-1185">Reference proteome</keyword>
<feature type="domain" description="Amidohydrolase-related" evidence="5">
    <location>
        <begin position="70"/>
        <end position="447"/>
    </location>
</feature>
<evidence type="ECO:0000313" key="7">
    <source>
        <dbReference type="EMBL" id="GJD47821.1"/>
    </source>
</evidence>
<dbReference type="NCBIfam" id="TIGR02022">
    <property type="entry name" value="hutF"/>
    <property type="match status" value="1"/>
</dbReference>
<dbReference type="PANTHER" id="PTHR11271">
    <property type="entry name" value="GUANINE DEAMINASE"/>
    <property type="match status" value="1"/>
</dbReference>
<evidence type="ECO:0000259" key="6">
    <source>
        <dbReference type="Pfam" id="PF22429"/>
    </source>
</evidence>
<dbReference type="EMBL" id="BPQH01000002">
    <property type="protein sequence ID" value="GJD47821.1"/>
    <property type="molecule type" value="Genomic_DNA"/>
</dbReference>
<dbReference type="Pfam" id="PF22429">
    <property type="entry name" value="HutF_N"/>
    <property type="match status" value="1"/>
</dbReference>
<dbReference type="InterPro" id="IPR051607">
    <property type="entry name" value="Metallo-dep_hydrolases"/>
</dbReference>
<dbReference type="InterPro" id="IPR010252">
    <property type="entry name" value="HutF"/>
</dbReference>
<protein>
    <submittedName>
        <fullName evidence="7">5'-deoxyadenosine deaminase</fullName>
    </submittedName>
</protein>
<dbReference type="PANTHER" id="PTHR11271:SF48">
    <property type="entry name" value="AMIDOHYDROLASE-RELATED DOMAIN-CONTAINING PROTEIN"/>
    <property type="match status" value="1"/>
</dbReference>
<accession>A0ABQ4QR92</accession>
<comment type="cofactor">
    <cofactor evidence="1">
        <name>Zn(2+)</name>
        <dbReference type="ChEBI" id="CHEBI:29105"/>
    </cofactor>
</comment>
<sequence length="472" mass="49440">MYRHNQPPGRLSTLPGGERGRIMHSLWFRTALLPDGWASGVRVGIAGGRIAAVARDVAAGPDDEVAGAGVPGLCNLHSHAFQRGMAGLAETRGAPDDDFWTWREVMYRFVDRMTPEDAEAVAAQAYAEMLESGFTRVGEFHYLHHDPDGRPYADPAEMAARIAAAAQETGIGLTLLPVFYAHGGFGPAAPHRGQRRFLSGLDGFGALMAGSRRAVAGLEEAVVGLAPHSLRAATLPEIAALLPLAEGGPVHIHAAEQVREVEECVAALGARPVELLLDHAPVDARWCLIHATHMSADETRRLAASGAVAGLCPMTEANLGDGVFPLPAYAAAGGRYGVGTDSNVLVAAADELRLLEYAQRLTGRRRNVVTGEAPSVGRTLVSACLAGGAQALGVPAGLAPGHPADIVALDADHPSLCAREGDALLDGWIFAARAGAVDGVWRAGRKVVAQGRHRAGPRIAARYRAALGRLLA</sequence>
<dbReference type="Gene3D" id="3.20.20.140">
    <property type="entry name" value="Metal-dependent hydrolases"/>
    <property type="match status" value="1"/>
</dbReference>
<dbReference type="InterPro" id="IPR055156">
    <property type="entry name" value="HutF-like_N"/>
</dbReference>
<feature type="domain" description="Formimidoylglutamate deiminase N-terminal" evidence="6">
    <location>
        <begin position="26"/>
        <end position="65"/>
    </location>
</feature>
<comment type="caution">
    <text evidence="7">The sequence shown here is derived from an EMBL/GenBank/DDBJ whole genome shotgun (WGS) entry which is preliminary data.</text>
</comment>
<organism evidence="7 8">
    <name type="scientific">Methylobacterium crusticola</name>
    <dbReference type="NCBI Taxonomy" id="1697972"/>
    <lineage>
        <taxon>Bacteria</taxon>
        <taxon>Pseudomonadati</taxon>
        <taxon>Pseudomonadota</taxon>
        <taxon>Alphaproteobacteria</taxon>
        <taxon>Hyphomicrobiales</taxon>
        <taxon>Methylobacteriaceae</taxon>
        <taxon>Methylobacterium</taxon>
    </lineage>
</organism>
<evidence type="ECO:0000256" key="4">
    <source>
        <dbReference type="ARBA" id="ARBA00022833"/>
    </source>
</evidence>
<keyword evidence="2" id="KW-0479">Metal-binding</keyword>
<reference evidence="7" key="2">
    <citation type="submission" date="2021-08" db="EMBL/GenBank/DDBJ databases">
        <authorList>
            <person name="Tani A."/>
            <person name="Ola A."/>
            <person name="Ogura Y."/>
            <person name="Katsura K."/>
            <person name="Hayashi T."/>
        </authorList>
    </citation>
    <scope>NUCLEOTIDE SEQUENCE</scope>
    <source>
        <strain evidence="7">KCTC 52305</strain>
    </source>
</reference>
<evidence type="ECO:0000313" key="8">
    <source>
        <dbReference type="Proteomes" id="UP001055167"/>
    </source>
</evidence>
<keyword evidence="4" id="KW-0862">Zinc</keyword>